<organism evidence="1 2">
    <name type="scientific">Mesocricetibacter intestinalis</name>
    <dbReference type="NCBI Taxonomy" id="1521930"/>
    <lineage>
        <taxon>Bacteria</taxon>
        <taxon>Pseudomonadati</taxon>
        <taxon>Pseudomonadota</taxon>
        <taxon>Gammaproteobacteria</taxon>
        <taxon>Pasteurellales</taxon>
        <taxon>Pasteurellaceae</taxon>
        <taxon>Mesocricetibacter</taxon>
    </lineage>
</organism>
<gene>
    <name evidence="1" type="ORF">EDC45_0108</name>
</gene>
<comment type="caution">
    <text evidence="1">The sequence shown here is derived from an EMBL/GenBank/DDBJ whole genome shotgun (WGS) entry which is preliminary data.</text>
</comment>
<dbReference type="InterPro" id="IPR037226">
    <property type="entry name" value="CAC2185-like_sf"/>
</dbReference>
<keyword evidence="2" id="KW-1185">Reference proteome</keyword>
<dbReference type="SUPFAM" id="SSF142795">
    <property type="entry name" value="CAC2185-like"/>
    <property type="match status" value="1"/>
</dbReference>
<sequence>MLNKLGRGWNRLCRRIINPRLGQKLRNQDITLLSANCNGALILHDLGLKFNSPFVNLYLTPADFIKYLQRIEYYRHQELHFIRTDKPYPVAQLEDIRIHFMHYADAQEARTKWQQRSARMNLTAPFIMMTDRDGCSYADLKAFDQLPFENKVVFTHQNYPEFNAAFYIKGFEQQGQVGDLFEFCGLTGKKYYDKFDYVAWFNGCK</sequence>
<dbReference type="OrthoDB" id="6636518at2"/>
<evidence type="ECO:0000313" key="1">
    <source>
        <dbReference type="EMBL" id="TDQ59460.1"/>
    </source>
</evidence>
<protein>
    <submittedName>
        <fullName evidence="1">Uncharacterized protein (DUF1919 family)</fullName>
    </submittedName>
</protein>
<accession>A0A4R6VKX8</accession>
<dbReference type="InterPro" id="IPR015037">
    <property type="entry name" value="DUF1919"/>
</dbReference>
<dbReference type="Pfam" id="PF08942">
    <property type="entry name" value="DUF1919"/>
    <property type="match status" value="1"/>
</dbReference>
<reference evidence="1 2" key="1">
    <citation type="submission" date="2019-03" db="EMBL/GenBank/DDBJ databases">
        <title>Genomic Encyclopedia of Type Strains, Phase IV (KMG-IV): sequencing the most valuable type-strain genomes for metagenomic binning, comparative biology and taxonomic classification.</title>
        <authorList>
            <person name="Goeker M."/>
        </authorList>
    </citation>
    <scope>NUCLEOTIDE SEQUENCE [LARGE SCALE GENOMIC DNA]</scope>
    <source>
        <strain evidence="1 2">DSM 28403</strain>
    </source>
</reference>
<name>A0A4R6VKX8_9PAST</name>
<dbReference type="EMBL" id="SNYQ01000001">
    <property type="protein sequence ID" value="TDQ59460.1"/>
    <property type="molecule type" value="Genomic_DNA"/>
</dbReference>
<evidence type="ECO:0000313" key="2">
    <source>
        <dbReference type="Proteomes" id="UP000295657"/>
    </source>
</evidence>
<proteinExistence type="predicted"/>
<dbReference type="RefSeq" id="WP_133542411.1">
    <property type="nucleotide sequence ID" value="NZ_SNYQ01000001.1"/>
</dbReference>
<dbReference type="AlphaFoldDB" id="A0A4R6VKX8"/>
<dbReference type="Proteomes" id="UP000295657">
    <property type="component" value="Unassembled WGS sequence"/>
</dbReference>